<keyword evidence="6" id="KW-1185">Reference proteome</keyword>
<evidence type="ECO:0000313" key="5">
    <source>
        <dbReference type="EMBL" id="EGD76689.1"/>
    </source>
</evidence>
<dbReference type="OMA" id="RAMNIHQ"/>
<dbReference type="EMBL" id="GL832975">
    <property type="protein sequence ID" value="EGD76689.1"/>
    <property type="molecule type" value="Genomic_DNA"/>
</dbReference>
<feature type="domain" description="PIH1 N-terminal" evidence="3">
    <location>
        <begin position="48"/>
        <end position="199"/>
    </location>
</feature>
<protein>
    <recommendedName>
        <fullName evidence="2">PIH1 domain-containing protein 1</fullName>
    </recommendedName>
</protein>
<proteinExistence type="inferred from homology"/>
<feature type="domain" description="PIH1D1/2/3 CS-like" evidence="4">
    <location>
        <begin position="237"/>
        <end position="308"/>
    </location>
</feature>
<dbReference type="InterPro" id="IPR050734">
    <property type="entry name" value="PIH1/Kintoun_subfamily"/>
</dbReference>
<dbReference type="PANTHER" id="PTHR22997:SF0">
    <property type="entry name" value="PIH1 DOMAIN-CONTAINING PROTEIN 1"/>
    <property type="match status" value="1"/>
</dbReference>
<dbReference type="InterPro" id="IPR012981">
    <property type="entry name" value="PIH1_N"/>
</dbReference>
<dbReference type="GO" id="GO:0000492">
    <property type="term" value="P:box C/D snoRNP assembly"/>
    <property type="evidence" value="ECO:0007669"/>
    <property type="project" value="TreeGrafter"/>
</dbReference>
<dbReference type="GeneID" id="16071623"/>
<evidence type="ECO:0000256" key="2">
    <source>
        <dbReference type="ARBA" id="ARBA00040540"/>
    </source>
</evidence>
<evidence type="ECO:0000259" key="4">
    <source>
        <dbReference type="Pfam" id="PF18201"/>
    </source>
</evidence>
<dbReference type="KEGG" id="sre:PTSG_08040"/>
<organism evidence="6">
    <name type="scientific">Salpingoeca rosetta (strain ATCC 50818 / BSB-021)</name>
    <dbReference type="NCBI Taxonomy" id="946362"/>
    <lineage>
        <taxon>Eukaryota</taxon>
        <taxon>Choanoflagellata</taxon>
        <taxon>Craspedida</taxon>
        <taxon>Salpingoecidae</taxon>
        <taxon>Salpingoeca</taxon>
    </lineage>
</organism>
<comment type="similarity">
    <text evidence="1">Belongs to the PIH1 family.</text>
</comment>
<evidence type="ECO:0000313" key="6">
    <source>
        <dbReference type="Proteomes" id="UP000007799"/>
    </source>
</evidence>
<dbReference type="RefSeq" id="XP_004991061.1">
    <property type="nucleotide sequence ID" value="XM_004991004.1"/>
</dbReference>
<dbReference type="InParanoid" id="F2UHU0"/>
<dbReference type="InterPro" id="IPR041442">
    <property type="entry name" value="PIH1D1/2/3_CS-like"/>
</dbReference>
<dbReference type="GO" id="GO:0006364">
    <property type="term" value="P:rRNA processing"/>
    <property type="evidence" value="ECO:0007669"/>
    <property type="project" value="TreeGrafter"/>
</dbReference>
<dbReference type="STRING" id="946362.F2UHU0"/>
<dbReference type="FunCoup" id="F2UHU0">
    <property type="interactions" value="695"/>
</dbReference>
<reference evidence="5" key="1">
    <citation type="submission" date="2009-08" db="EMBL/GenBank/DDBJ databases">
        <title>Annotation of Salpingoeca rosetta.</title>
        <authorList>
            <consortium name="The Broad Institute Genome Sequencing Platform"/>
            <person name="Russ C."/>
            <person name="Cuomo C."/>
            <person name="Burger G."/>
            <person name="Gray M.W."/>
            <person name="Holland P.W.H."/>
            <person name="King N."/>
            <person name="Lang F.B.F."/>
            <person name="Roger A.J."/>
            <person name="Ruiz-Trillo I."/>
            <person name="Young S.K."/>
            <person name="Zeng Q."/>
            <person name="Gargeya S."/>
            <person name="Alvarado L."/>
            <person name="Berlin A."/>
            <person name="Chapman S.B."/>
            <person name="Chen Z."/>
            <person name="Freedman E."/>
            <person name="Gellesch M."/>
            <person name="Goldberg J."/>
            <person name="Griggs A."/>
            <person name="Gujja S."/>
            <person name="Heilman E."/>
            <person name="Heiman D."/>
            <person name="Howarth C."/>
            <person name="Mehta T."/>
            <person name="Neiman D."/>
            <person name="Pearson M."/>
            <person name="Roberts A."/>
            <person name="Saif S."/>
            <person name="Shea T."/>
            <person name="Shenoy N."/>
            <person name="Sisk P."/>
            <person name="Stolte C."/>
            <person name="Sykes S."/>
            <person name="White J."/>
            <person name="Yandava C."/>
            <person name="Haas B."/>
            <person name="Nusbaum C."/>
            <person name="Birren B."/>
        </authorList>
    </citation>
    <scope>NUCLEOTIDE SEQUENCE [LARGE SCALE GENOMIC DNA]</scope>
    <source>
        <strain evidence="5">ATCC 50818</strain>
    </source>
</reference>
<dbReference type="Proteomes" id="UP000007799">
    <property type="component" value="Unassembled WGS sequence"/>
</dbReference>
<dbReference type="AlphaFoldDB" id="F2UHU0"/>
<dbReference type="eggNOG" id="KOG4356">
    <property type="taxonomic scope" value="Eukaryota"/>
</dbReference>
<dbReference type="Pfam" id="PF18201">
    <property type="entry name" value="PIH1_CS"/>
    <property type="match status" value="1"/>
</dbReference>
<sequence length="312" mass="35258">MSSSVNPSTHHTSTAHIMQDRISLEGDAAASTPAAVQRLVQEIQDDQQKSAQQQQQQDVKLITPKPGFCIKTDIESGEKVFLNICHSEDIPAPPSISDEELALVIANEDGTRFRIPMSVGPPHMEPDNTGTPCRAFDAIVNSSVVEQLNEREGMREFVVELVMCQVEAKHNLALNRVYKVMKRRKSMGKPVPQMCRVKRKIRDVSTKDVTVVSEDDAKDSEWKGPQPKYEMYRDPEHGHPEFLVFEFHLDKLRSARTVALDVGEERLVVHARPNVYYIDIDIKWPLRPNLTVAQFNRRTRILTVTCVVASPP</sequence>
<dbReference type="PANTHER" id="PTHR22997">
    <property type="entry name" value="PIH1 DOMAIN-CONTAINING PROTEIN 1"/>
    <property type="match status" value="1"/>
</dbReference>
<dbReference type="GO" id="GO:1990904">
    <property type="term" value="C:ribonucleoprotein complex"/>
    <property type="evidence" value="ECO:0007669"/>
    <property type="project" value="TreeGrafter"/>
</dbReference>
<dbReference type="OrthoDB" id="5135119at2759"/>
<dbReference type="Pfam" id="PF08190">
    <property type="entry name" value="PIH1"/>
    <property type="match status" value="1"/>
</dbReference>
<dbReference type="GO" id="GO:0097255">
    <property type="term" value="C:R2TP complex"/>
    <property type="evidence" value="ECO:0007669"/>
    <property type="project" value="TreeGrafter"/>
</dbReference>
<accession>F2UHU0</accession>
<gene>
    <name evidence="5" type="ORF">PTSG_08040</name>
</gene>
<dbReference type="GO" id="GO:0005737">
    <property type="term" value="C:cytoplasm"/>
    <property type="evidence" value="ECO:0007669"/>
    <property type="project" value="TreeGrafter"/>
</dbReference>
<name>F2UHU0_SALR5</name>
<evidence type="ECO:0000256" key="1">
    <source>
        <dbReference type="ARBA" id="ARBA00008511"/>
    </source>
</evidence>
<evidence type="ECO:0000259" key="3">
    <source>
        <dbReference type="Pfam" id="PF08190"/>
    </source>
</evidence>